<dbReference type="Proteomes" id="UP000005239">
    <property type="component" value="Unassembled WGS sequence"/>
</dbReference>
<dbReference type="AlphaFoldDB" id="A0A2A6CH31"/>
<proteinExistence type="predicted"/>
<reference evidence="2" key="1">
    <citation type="journal article" date="2008" name="Nat. Genet.">
        <title>The Pristionchus pacificus genome provides a unique perspective on nematode lifestyle and parasitism.</title>
        <authorList>
            <person name="Dieterich C."/>
            <person name="Clifton S.W."/>
            <person name="Schuster L.N."/>
            <person name="Chinwalla A."/>
            <person name="Delehaunty K."/>
            <person name="Dinkelacker I."/>
            <person name="Fulton L."/>
            <person name="Fulton R."/>
            <person name="Godfrey J."/>
            <person name="Minx P."/>
            <person name="Mitreva M."/>
            <person name="Roeseler W."/>
            <person name="Tian H."/>
            <person name="Witte H."/>
            <person name="Yang S.P."/>
            <person name="Wilson R.K."/>
            <person name="Sommer R.J."/>
        </authorList>
    </citation>
    <scope>NUCLEOTIDE SEQUENCE [LARGE SCALE GENOMIC DNA]</scope>
    <source>
        <strain evidence="2">PS312</strain>
    </source>
</reference>
<evidence type="ECO:0000313" key="2">
    <source>
        <dbReference type="Proteomes" id="UP000005239"/>
    </source>
</evidence>
<accession>A0A8R1ULH0</accession>
<sequence>MEWWEYVTCAIMAMFMLCFVGCRCLLMSDLCKPERVQVTASEPTAANGDA</sequence>
<name>A0A2A6CH31_PRIPA</name>
<gene>
    <name evidence="1" type="primary">WBGene00206218</name>
</gene>
<dbReference type="EnsemblMetazoa" id="PPA33358.1">
    <property type="protein sequence ID" value="PPA33358.1"/>
    <property type="gene ID" value="WBGene00206218"/>
</dbReference>
<accession>A0A2A6CH31</accession>
<keyword evidence="2" id="KW-1185">Reference proteome</keyword>
<reference evidence="1" key="2">
    <citation type="submission" date="2022-06" db="UniProtKB">
        <authorList>
            <consortium name="EnsemblMetazoa"/>
        </authorList>
    </citation>
    <scope>IDENTIFICATION</scope>
    <source>
        <strain evidence="1">PS312</strain>
    </source>
</reference>
<evidence type="ECO:0000313" key="1">
    <source>
        <dbReference type="EnsemblMetazoa" id="PPA33358.1"/>
    </source>
</evidence>
<protein>
    <submittedName>
        <fullName evidence="1">Uncharacterized protein</fullName>
    </submittedName>
</protein>
<organism evidence="1 2">
    <name type="scientific">Pristionchus pacificus</name>
    <name type="common">Parasitic nematode worm</name>
    <dbReference type="NCBI Taxonomy" id="54126"/>
    <lineage>
        <taxon>Eukaryota</taxon>
        <taxon>Metazoa</taxon>
        <taxon>Ecdysozoa</taxon>
        <taxon>Nematoda</taxon>
        <taxon>Chromadorea</taxon>
        <taxon>Rhabditida</taxon>
        <taxon>Rhabditina</taxon>
        <taxon>Diplogasteromorpha</taxon>
        <taxon>Diplogasteroidea</taxon>
        <taxon>Neodiplogasteridae</taxon>
        <taxon>Pristionchus</taxon>
    </lineage>
</organism>